<feature type="chain" id="PRO_5017702094" evidence="2">
    <location>
        <begin position="29"/>
        <end position="217"/>
    </location>
</feature>
<name>A0A3E0TTD7_9GAMM</name>
<protein>
    <submittedName>
        <fullName evidence="3">DUF2796 domain-containing protein</fullName>
    </submittedName>
</protein>
<accession>A0A3E0TTD7</accession>
<dbReference type="OrthoDB" id="7346546at2"/>
<dbReference type="Pfam" id="PF10986">
    <property type="entry name" value="ZrgA"/>
    <property type="match status" value="1"/>
</dbReference>
<reference evidence="3 4" key="1">
    <citation type="submission" date="2018-08" db="EMBL/GenBank/DDBJ databases">
        <title>Thalassotalea euphylliae genome.</title>
        <authorList>
            <person name="Summers S."/>
            <person name="Rice S.A."/>
            <person name="Freckelton M.L."/>
            <person name="Nedved B.T."/>
            <person name="Hadfield M.G."/>
        </authorList>
    </citation>
    <scope>NUCLEOTIDE SEQUENCE [LARGE SCALE GENOMIC DNA]</scope>
    <source>
        <strain evidence="3 4">H1</strain>
    </source>
</reference>
<sequence>MIKIHVKLINYLAAALFVCGLGMPISLAAEHNTSDNTNHNTSHNKSHEQDFAQSHNHHSGLQAHVHGEAELTLVLERQQLHINLAAPAESLLGFEHQAHSQREKNIVKQVVTHLSTLDHVIKFKANTCQLTEQHIDTNSVMPITPTQKQTDRAEHAEHAEITASYEFACQRPKQLTSISLELFTHFKRLTKIHTIWLTEHQQGRQVLTPSSRVLSLR</sequence>
<feature type="signal peptide" evidence="2">
    <location>
        <begin position="1"/>
        <end position="28"/>
    </location>
</feature>
<evidence type="ECO:0000256" key="2">
    <source>
        <dbReference type="SAM" id="SignalP"/>
    </source>
</evidence>
<dbReference type="EMBL" id="QUOU01000001">
    <property type="protein sequence ID" value="REL27733.1"/>
    <property type="molecule type" value="Genomic_DNA"/>
</dbReference>
<evidence type="ECO:0000256" key="1">
    <source>
        <dbReference type="SAM" id="MobiDB-lite"/>
    </source>
</evidence>
<evidence type="ECO:0000313" key="4">
    <source>
        <dbReference type="Proteomes" id="UP000256478"/>
    </source>
</evidence>
<feature type="region of interest" description="Disordered" evidence="1">
    <location>
        <begin position="34"/>
        <end position="62"/>
    </location>
</feature>
<organism evidence="3 4">
    <name type="scientific">Thalassotalea euphylliae</name>
    <dbReference type="NCBI Taxonomy" id="1655234"/>
    <lineage>
        <taxon>Bacteria</taxon>
        <taxon>Pseudomonadati</taxon>
        <taxon>Pseudomonadota</taxon>
        <taxon>Gammaproteobacteria</taxon>
        <taxon>Alteromonadales</taxon>
        <taxon>Colwelliaceae</taxon>
        <taxon>Thalassotalea</taxon>
    </lineage>
</organism>
<comment type="caution">
    <text evidence="3">The sequence shown here is derived from an EMBL/GenBank/DDBJ whole genome shotgun (WGS) entry which is preliminary data.</text>
</comment>
<feature type="compositionally biased region" description="Low complexity" evidence="1">
    <location>
        <begin position="34"/>
        <end position="43"/>
    </location>
</feature>
<dbReference type="AlphaFoldDB" id="A0A3E0TTD7"/>
<dbReference type="Proteomes" id="UP000256478">
    <property type="component" value="Unassembled WGS sequence"/>
</dbReference>
<gene>
    <name evidence="3" type="ORF">DXX93_14985</name>
</gene>
<dbReference type="InterPro" id="IPR021253">
    <property type="entry name" value="ZrgA-like"/>
</dbReference>
<dbReference type="RefSeq" id="WP_116008803.1">
    <property type="nucleotide sequence ID" value="NZ_QUOU01000001.1"/>
</dbReference>
<evidence type="ECO:0000313" key="3">
    <source>
        <dbReference type="EMBL" id="REL27733.1"/>
    </source>
</evidence>
<keyword evidence="2" id="KW-0732">Signal</keyword>
<proteinExistence type="predicted"/>